<feature type="domain" description="FAD/NAD(P)-binding" evidence="1">
    <location>
        <begin position="1"/>
        <end position="142"/>
    </location>
</feature>
<protein>
    <submittedName>
        <fullName evidence="2">Flavin-dependent dehydrogenase</fullName>
    </submittedName>
</protein>
<dbReference type="PROSITE" id="PS51257">
    <property type="entry name" value="PROKAR_LIPOPROTEIN"/>
    <property type="match status" value="1"/>
</dbReference>
<dbReference type="InterPro" id="IPR023753">
    <property type="entry name" value="FAD/NAD-binding_dom"/>
</dbReference>
<name>A0ABT9ZWJ9_9BACI</name>
<reference evidence="2 3" key="1">
    <citation type="submission" date="2023-07" db="EMBL/GenBank/DDBJ databases">
        <title>Genomic Encyclopedia of Type Strains, Phase IV (KMG-IV): sequencing the most valuable type-strain genomes for metagenomic binning, comparative biology and taxonomic classification.</title>
        <authorList>
            <person name="Goeker M."/>
        </authorList>
    </citation>
    <scope>NUCLEOTIDE SEQUENCE [LARGE SCALE GENOMIC DNA]</scope>
    <source>
        <strain evidence="2 3">DSM 9768</strain>
    </source>
</reference>
<evidence type="ECO:0000313" key="3">
    <source>
        <dbReference type="Proteomes" id="UP001230005"/>
    </source>
</evidence>
<dbReference type="InterPro" id="IPR036188">
    <property type="entry name" value="FAD/NAD-bd_sf"/>
</dbReference>
<proteinExistence type="predicted"/>
<evidence type="ECO:0000313" key="2">
    <source>
        <dbReference type="EMBL" id="MDQ0255131.1"/>
    </source>
</evidence>
<dbReference type="Proteomes" id="UP001230005">
    <property type="component" value="Unassembled WGS sequence"/>
</dbReference>
<keyword evidence="3" id="KW-1185">Reference proteome</keyword>
<dbReference type="Pfam" id="PF07992">
    <property type="entry name" value="Pyr_redox_2"/>
    <property type="match status" value="1"/>
</dbReference>
<accession>A0ABT9ZWJ9</accession>
<evidence type="ECO:0000259" key="1">
    <source>
        <dbReference type="Pfam" id="PF07992"/>
    </source>
</evidence>
<dbReference type="RefSeq" id="WP_307326059.1">
    <property type="nucleotide sequence ID" value="NZ_JAUSUG010000009.1"/>
</dbReference>
<dbReference type="SUPFAM" id="SSF51905">
    <property type="entry name" value="FAD/NAD(P)-binding domain"/>
    <property type="match status" value="1"/>
</dbReference>
<dbReference type="EMBL" id="JAUSUG010000009">
    <property type="protein sequence ID" value="MDQ0255131.1"/>
    <property type="molecule type" value="Genomic_DNA"/>
</dbReference>
<dbReference type="PRINTS" id="PR00411">
    <property type="entry name" value="PNDRDTASEI"/>
</dbReference>
<dbReference type="Gene3D" id="3.50.50.60">
    <property type="entry name" value="FAD/NAD(P)-binding domain"/>
    <property type="match status" value="1"/>
</dbReference>
<sequence>MKVAIMGAGLSGLACALTLEQNGIQPTIYEKRRGVGDRFINGEAMLSILTRPVQDPIRYLGERFHIYLKPTSHINELMIHSPNSSASVKEHLGFINIRGRHEQSYENQLAEQMKSEIIFHSNKSYEELSQEYSHVIIATGDAAYADEMGNFQNDLTVTIKGATIVGDFSPYSVPVWLDYEVAPKGYGYFLPFSHNEGNMAIAFPEYGEISQEELSRLWDNFMNKVCNHFNQTVKVTDQFQITGYQIGRSKLPRIGNTFFTGNCFGSIMPFLGFGQFASILTGVYAANDILGNGVYEELTQHLRKSYQNSLVLRQGLEALSNGSVDFLVNQLNHEITKKIFTKNSHNPLGLLSFLLRPFVNRLHLPNKKR</sequence>
<comment type="caution">
    <text evidence="2">The sequence shown here is derived from an EMBL/GenBank/DDBJ whole genome shotgun (WGS) entry which is preliminary data.</text>
</comment>
<gene>
    <name evidence="2" type="ORF">J2S74_002513</name>
</gene>
<organism evidence="2 3">
    <name type="scientific">Evansella vedderi</name>
    <dbReference type="NCBI Taxonomy" id="38282"/>
    <lineage>
        <taxon>Bacteria</taxon>
        <taxon>Bacillati</taxon>
        <taxon>Bacillota</taxon>
        <taxon>Bacilli</taxon>
        <taxon>Bacillales</taxon>
        <taxon>Bacillaceae</taxon>
        <taxon>Evansella</taxon>
    </lineage>
</organism>